<proteinExistence type="predicted"/>
<dbReference type="RefSeq" id="WP_150041943.1">
    <property type="nucleotide sequence ID" value="NZ_OW485601.1"/>
</dbReference>
<feature type="transmembrane region" description="Helical" evidence="8">
    <location>
        <begin position="463"/>
        <end position="486"/>
    </location>
</feature>
<dbReference type="FunFam" id="3.30.70.1430:FF:000001">
    <property type="entry name" value="Efflux pump membrane transporter"/>
    <property type="match status" value="1"/>
</dbReference>
<keyword evidence="2" id="KW-0813">Transport</keyword>
<evidence type="ECO:0000256" key="2">
    <source>
        <dbReference type="ARBA" id="ARBA00022448"/>
    </source>
</evidence>
<keyword evidence="6 8" id="KW-1133">Transmembrane helix</keyword>
<dbReference type="Gene3D" id="1.20.1640.10">
    <property type="entry name" value="Multidrug efflux transporter AcrB transmembrane domain"/>
    <property type="match status" value="2"/>
</dbReference>
<dbReference type="OrthoDB" id="9806532at2"/>
<keyword evidence="10" id="KW-1185">Reference proteome</keyword>
<reference evidence="9 10" key="1">
    <citation type="submission" date="2019-09" db="EMBL/GenBank/DDBJ databases">
        <title>Genome sequence of Rhodovastum atsumiense, a diverse member of the Acetobacteraceae family of non-sulfur purple photosynthetic bacteria.</title>
        <authorList>
            <person name="Meyer T."/>
            <person name="Kyndt J."/>
        </authorList>
    </citation>
    <scope>NUCLEOTIDE SEQUENCE [LARGE SCALE GENOMIC DNA]</scope>
    <source>
        <strain evidence="9 10">DSM 21279</strain>
    </source>
</reference>
<dbReference type="PANTHER" id="PTHR32063">
    <property type="match status" value="1"/>
</dbReference>
<sequence>MSISTPFIRRPVGTSLLMAAIVLVGIAAYPLLPVAPLPRVEFPTINVSAKFPGASPETMATAVAQPLERQFAQIPGIAQMTSTSVLGQSSITIQFDLNRSIDSAALDVQSRITAAQGQLPKDLPSPPTFWKVNPSDSPIMIYAVQSDLHPLIDVDDYADNILAQQISQISGVSQVFIGGERKRAVRVQVDPAKLAAMGITLEDARSALATATVNAPKGTIDGVKRSFTVYANDQLTKASQYQDLVIAYRNGAPVRVRDIGQAVDDAENVRVGGFRNGRPGVQLVIFKQPDANIIDTVERIEAAMPRLRAAIPPSIEVNKVMDRTQTIRASVHEVQFTLILTIALVVMVIFLFLRNLWATIIPGITVPIALVGTFAVMYLLDFSLDNLSLMALTIAVGFVVDDAIVMLENIYRHIEDGMKPMDAAIRGAGEIGFTIVSISASLIAVFIPLLLMGGIVGRLFREFAVTVSVAVLVSALVSLTLTPMMCSRFLHHETGRHGRLYRVIESGFDLLLAGYRRTLDIALRHQFVTLLTFLATVALTVVLYIQIPKGFFPEQDNGLLLGVSETAQDVSFKEAVRINRELGAVLLQDPDIANYVSLVGAGVSGQTGNNARFFVALKPFEERHASAQQIIARLRPQLARIEGGQLFLQAGQDVRVGGRISKTQYQYTLQDADANELYEWAPKVFAKLRTLPQLRDVATDQQNGGTTVMITIDRDAAARFGISPRQIDDTLYSALGQRQVTQYFTQVNTYELILEVLPELQGDLTVLDKLYVKSSAGQAVPLSTFVKVDTTRTAPLSISHQSQFPAVTLSFNLAEGVALGQAVDAIQGAMRDLGAPITISGTFQGTAQAFQSSLSSQPYLIAAALIAVYIILGILYESYILPITILSTLPSAGVGALLILMGAGYELSVIALIGIILLIGIVKKNGIMMVDFAITAERRDGETPFNAIRQACLLRFRPILMTTMAALLSGLPLMIGTGAGSELRRPLGFAMVGGLALSQILTLYTTPVIYLYLERLQRWLAPKRTSSMPALAEKMGATAD</sequence>
<evidence type="ECO:0000256" key="5">
    <source>
        <dbReference type="ARBA" id="ARBA00022692"/>
    </source>
</evidence>
<feature type="transmembrane region" description="Helical" evidence="8">
    <location>
        <begin position="360"/>
        <end position="380"/>
    </location>
</feature>
<keyword evidence="5 8" id="KW-0812">Transmembrane</keyword>
<dbReference type="SUPFAM" id="SSF82714">
    <property type="entry name" value="Multidrug efflux transporter AcrB TolC docking domain, DN and DC subdomains"/>
    <property type="match status" value="2"/>
</dbReference>
<feature type="transmembrane region" description="Helical" evidence="8">
    <location>
        <begin position="959"/>
        <end position="981"/>
    </location>
</feature>
<dbReference type="PRINTS" id="PR00702">
    <property type="entry name" value="ACRIFLAVINRP"/>
</dbReference>
<protein>
    <submittedName>
        <fullName evidence="9">Multidrug efflux RND transporter permease subunit</fullName>
    </submittedName>
</protein>
<feature type="transmembrane region" description="Helical" evidence="8">
    <location>
        <begin position="859"/>
        <end position="876"/>
    </location>
</feature>
<gene>
    <name evidence="9" type="ORF">F1189_16550</name>
</gene>
<keyword evidence="7 8" id="KW-0472">Membrane</keyword>
<dbReference type="SUPFAM" id="SSF82693">
    <property type="entry name" value="Multidrug efflux transporter AcrB pore domain, PN1, PN2, PC1 and PC2 subdomains"/>
    <property type="match status" value="4"/>
</dbReference>
<dbReference type="NCBIfam" id="NF033617">
    <property type="entry name" value="RND_permease_2"/>
    <property type="match status" value="1"/>
</dbReference>
<feature type="transmembrane region" description="Helical" evidence="8">
    <location>
        <begin position="428"/>
        <end position="451"/>
    </location>
</feature>
<dbReference type="GO" id="GO:0042910">
    <property type="term" value="F:xenobiotic transmembrane transporter activity"/>
    <property type="evidence" value="ECO:0007669"/>
    <property type="project" value="TreeGrafter"/>
</dbReference>
<feature type="transmembrane region" description="Helical" evidence="8">
    <location>
        <begin position="987"/>
        <end position="1013"/>
    </location>
</feature>
<dbReference type="GO" id="GO:0005886">
    <property type="term" value="C:plasma membrane"/>
    <property type="evidence" value="ECO:0007669"/>
    <property type="project" value="UniProtKB-SubCell"/>
</dbReference>
<feature type="transmembrane region" description="Helical" evidence="8">
    <location>
        <begin position="896"/>
        <end position="922"/>
    </location>
</feature>
<dbReference type="Gene3D" id="3.30.2090.10">
    <property type="entry name" value="Multidrug efflux transporter AcrB TolC docking domain, DN and DC subdomains"/>
    <property type="match status" value="2"/>
</dbReference>
<feature type="transmembrane region" description="Helical" evidence="8">
    <location>
        <begin position="527"/>
        <end position="545"/>
    </location>
</feature>
<comment type="subcellular location">
    <subcellularLocation>
        <location evidence="1">Cell inner membrane</location>
        <topology evidence="1">Multi-pass membrane protein</topology>
    </subcellularLocation>
</comment>
<dbReference type="EMBL" id="VWPK01000025">
    <property type="protein sequence ID" value="KAA5611020.1"/>
    <property type="molecule type" value="Genomic_DNA"/>
</dbReference>
<dbReference type="Gene3D" id="3.30.70.1320">
    <property type="entry name" value="Multidrug efflux transporter AcrB pore domain like"/>
    <property type="match status" value="1"/>
</dbReference>
<dbReference type="Proteomes" id="UP000325255">
    <property type="component" value="Unassembled WGS sequence"/>
</dbReference>
<evidence type="ECO:0000313" key="10">
    <source>
        <dbReference type="Proteomes" id="UP000325255"/>
    </source>
</evidence>
<feature type="transmembrane region" description="Helical" evidence="8">
    <location>
        <begin position="386"/>
        <end position="407"/>
    </location>
</feature>
<feature type="transmembrane region" description="Helical" evidence="8">
    <location>
        <begin position="334"/>
        <end position="353"/>
    </location>
</feature>
<evidence type="ECO:0000256" key="7">
    <source>
        <dbReference type="ARBA" id="ARBA00023136"/>
    </source>
</evidence>
<evidence type="ECO:0000256" key="6">
    <source>
        <dbReference type="ARBA" id="ARBA00022989"/>
    </source>
</evidence>
<dbReference type="Gene3D" id="3.30.70.1440">
    <property type="entry name" value="Multidrug efflux transporter AcrB pore domain"/>
    <property type="match status" value="1"/>
</dbReference>
<dbReference type="PANTHER" id="PTHR32063:SF30">
    <property type="entry name" value="ACRB_ACRD_ACRF FAMILY PROTEIN"/>
    <property type="match status" value="1"/>
</dbReference>
<dbReference type="InterPro" id="IPR027463">
    <property type="entry name" value="AcrB_DN_DC_subdom"/>
</dbReference>
<evidence type="ECO:0000256" key="8">
    <source>
        <dbReference type="SAM" id="Phobius"/>
    </source>
</evidence>
<name>A0A5M6IRT6_9PROT</name>
<dbReference type="FunFam" id="1.20.1640.10:FF:000001">
    <property type="entry name" value="Efflux pump membrane transporter"/>
    <property type="match status" value="1"/>
</dbReference>
<dbReference type="Gene3D" id="3.30.70.1430">
    <property type="entry name" value="Multidrug efflux transporter AcrB pore domain"/>
    <property type="match status" value="2"/>
</dbReference>
<evidence type="ECO:0000256" key="3">
    <source>
        <dbReference type="ARBA" id="ARBA00022475"/>
    </source>
</evidence>
<evidence type="ECO:0000313" key="9">
    <source>
        <dbReference type="EMBL" id="KAA5611020.1"/>
    </source>
</evidence>
<feature type="transmembrane region" description="Helical" evidence="8">
    <location>
        <begin position="12"/>
        <end position="32"/>
    </location>
</feature>
<keyword evidence="3" id="KW-1003">Cell membrane</keyword>
<dbReference type="Pfam" id="PF00873">
    <property type="entry name" value="ACR_tran"/>
    <property type="match status" value="1"/>
</dbReference>
<dbReference type="SUPFAM" id="SSF82866">
    <property type="entry name" value="Multidrug efflux transporter AcrB transmembrane domain"/>
    <property type="match status" value="2"/>
</dbReference>
<comment type="caution">
    <text evidence="9">The sequence shown here is derived from an EMBL/GenBank/DDBJ whole genome shotgun (WGS) entry which is preliminary data.</text>
</comment>
<accession>A0A5M6IRT6</accession>
<dbReference type="InterPro" id="IPR001036">
    <property type="entry name" value="Acrflvin-R"/>
</dbReference>
<keyword evidence="4" id="KW-0997">Cell inner membrane</keyword>
<dbReference type="AlphaFoldDB" id="A0A5M6IRT6"/>
<organism evidence="9 10">
    <name type="scientific">Rhodovastum atsumiense</name>
    <dbReference type="NCBI Taxonomy" id="504468"/>
    <lineage>
        <taxon>Bacteria</taxon>
        <taxon>Pseudomonadati</taxon>
        <taxon>Pseudomonadota</taxon>
        <taxon>Alphaproteobacteria</taxon>
        <taxon>Acetobacterales</taxon>
        <taxon>Acetobacteraceae</taxon>
        <taxon>Rhodovastum</taxon>
    </lineage>
</organism>
<evidence type="ECO:0000256" key="4">
    <source>
        <dbReference type="ARBA" id="ARBA00022519"/>
    </source>
</evidence>
<evidence type="ECO:0000256" key="1">
    <source>
        <dbReference type="ARBA" id="ARBA00004429"/>
    </source>
</evidence>